<evidence type="ECO:0000256" key="1">
    <source>
        <dbReference type="SAM" id="Coils"/>
    </source>
</evidence>
<accession>A0A5E4UD25</accession>
<proteinExistence type="predicted"/>
<sequence>MSGKAIGLVEPLVVITHPTIAGQFSILDGHLRVEALTDLGVERARCIIVKDDEAYTYNKRVNRLAVIQEHRMIVLAAERGVSAERLGAALGISAAAIRSRFKMLDGICGEAVAILAEKQVPRSVFPILWQMQAFRQIDVAQAMVSLGNFSTKLALAMLETTAPDQLQAGTKRTGVKSEAADVIQRLERELAALQTDTRLLEDNYGPDNLKLVVVKTYIANLLNNARVVRWLAQFHADYLQRLQRIAEIKDIPGADARMG</sequence>
<dbReference type="EMBL" id="CABPRZ010000006">
    <property type="protein sequence ID" value="VVD96734.1"/>
    <property type="molecule type" value="Genomic_DNA"/>
</dbReference>
<dbReference type="Proteomes" id="UP000414233">
    <property type="component" value="Unassembled WGS sequence"/>
</dbReference>
<evidence type="ECO:0000313" key="4">
    <source>
        <dbReference type="Proteomes" id="UP000414233"/>
    </source>
</evidence>
<dbReference type="RefSeq" id="WP_191628944.1">
    <property type="nucleotide sequence ID" value="NZ_CABPRZ010000006.1"/>
</dbReference>
<dbReference type="SUPFAM" id="SSF109709">
    <property type="entry name" value="KorB DNA-binding domain-like"/>
    <property type="match status" value="1"/>
</dbReference>
<feature type="domain" description="RepB plasmid partition" evidence="2">
    <location>
        <begin position="61"/>
        <end position="239"/>
    </location>
</feature>
<evidence type="ECO:0000313" key="3">
    <source>
        <dbReference type="EMBL" id="VVD96734.1"/>
    </source>
</evidence>
<protein>
    <submittedName>
        <fullName evidence="3">Chromosome partitioning protein ParB</fullName>
    </submittedName>
</protein>
<gene>
    <name evidence="3" type="ORF">PTE30175_01844</name>
</gene>
<name>A0A5E4UD25_9BURK</name>
<dbReference type="Pfam" id="PF07506">
    <property type="entry name" value="RepB"/>
    <property type="match status" value="1"/>
</dbReference>
<feature type="coiled-coil region" evidence="1">
    <location>
        <begin position="176"/>
        <end position="203"/>
    </location>
</feature>
<evidence type="ECO:0000259" key="2">
    <source>
        <dbReference type="Pfam" id="PF07506"/>
    </source>
</evidence>
<dbReference type="Gene3D" id="3.90.1530.10">
    <property type="entry name" value="Conserved hypothetical protein from pyrococcus furiosus pfu- 392566-001, ParB domain"/>
    <property type="match status" value="1"/>
</dbReference>
<reference evidence="3 4" key="1">
    <citation type="submission" date="2019-08" db="EMBL/GenBank/DDBJ databases">
        <authorList>
            <person name="Peeters C."/>
        </authorList>
    </citation>
    <scope>NUCLEOTIDE SEQUENCE [LARGE SCALE GENOMIC DNA]</scope>
    <source>
        <strain evidence="3 4">LMG 30175</strain>
    </source>
</reference>
<dbReference type="SUPFAM" id="SSF110849">
    <property type="entry name" value="ParB/Sulfiredoxin"/>
    <property type="match status" value="1"/>
</dbReference>
<dbReference type="AlphaFoldDB" id="A0A5E4UD25"/>
<dbReference type="InterPro" id="IPR036086">
    <property type="entry name" value="ParB/Sulfiredoxin_sf"/>
</dbReference>
<organism evidence="3 4">
    <name type="scientific">Pandoraea terrae</name>
    <dbReference type="NCBI Taxonomy" id="1537710"/>
    <lineage>
        <taxon>Bacteria</taxon>
        <taxon>Pseudomonadati</taxon>
        <taxon>Pseudomonadota</taxon>
        <taxon>Betaproteobacteria</taxon>
        <taxon>Burkholderiales</taxon>
        <taxon>Burkholderiaceae</taxon>
        <taxon>Pandoraea</taxon>
    </lineage>
</organism>
<keyword evidence="4" id="KW-1185">Reference proteome</keyword>
<keyword evidence="1" id="KW-0175">Coiled coil</keyword>
<dbReference type="InterPro" id="IPR011111">
    <property type="entry name" value="Plasmid_RepB"/>
</dbReference>